<evidence type="ECO:0000256" key="3">
    <source>
        <dbReference type="ARBA" id="ARBA00011983"/>
    </source>
</evidence>
<dbReference type="RefSeq" id="WP_007017122.1">
    <property type="nucleotide sequence ID" value="NZ_CH724113.1"/>
</dbReference>
<keyword evidence="7" id="KW-0520">NAD</keyword>
<evidence type="ECO:0000259" key="12">
    <source>
        <dbReference type="Pfam" id="PF12241"/>
    </source>
</evidence>
<dbReference type="InterPro" id="IPR024906">
    <property type="entry name" value="Eno_Rdtase_FAD-bd_dom"/>
</dbReference>
<evidence type="ECO:0000256" key="2">
    <source>
        <dbReference type="ARBA" id="ARBA00011245"/>
    </source>
</evidence>
<dbReference type="GO" id="GO:0051287">
    <property type="term" value="F:NAD binding"/>
    <property type="evidence" value="ECO:0007669"/>
    <property type="project" value="TreeGrafter"/>
</dbReference>
<dbReference type="AlphaFoldDB" id="Q1N691"/>
<reference evidence="14 15" key="1">
    <citation type="submission" date="2006-03" db="EMBL/GenBank/DDBJ databases">
        <authorList>
            <person name="Pinhassi J."/>
            <person name="Pedros-Alio C."/>
            <person name="Ferriera S."/>
            <person name="Johnson J."/>
            <person name="Kravitz S."/>
            <person name="Halpern A."/>
            <person name="Remington K."/>
            <person name="Beeson K."/>
            <person name="Tran B."/>
            <person name="Rogers Y.-H."/>
            <person name="Friedman R."/>
            <person name="Venter J.C."/>
        </authorList>
    </citation>
    <scope>NUCLEOTIDE SEQUENCE [LARGE SCALE GENOMIC DNA]</scope>
    <source>
        <strain evidence="14 15">RED65</strain>
    </source>
</reference>
<dbReference type="SUPFAM" id="SSF51735">
    <property type="entry name" value="NAD(P)-binding Rossmann-fold domains"/>
    <property type="match status" value="2"/>
</dbReference>
<comment type="subunit">
    <text evidence="2">Monomer.</text>
</comment>
<evidence type="ECO:0000256" key="6">
    <source>
        <dbReference type="ARBA" id="ARBA00023002"/>
    </source>
</evidence>
<protein>
    <recommendedName>
        <fullName evidence="3">trans-2-enoyl-CoA reductase (NAD(+))</fullName>
        <ecNumber evidence="3">1.3.1.44</ecNumber>
    </recommendedName>
</protein>
<comment type="pathway">
    <text evidence="1">Lipid metabolism.</text>
</comment>
<dbReference type="InterPro" id="IPR050048">
    <property type="entry name" value="FabV-like_NADH_b"/>
</dbReference>
<dbReference type="NCBIfam" id="NF010177">
    <property type="entry name" value="PRK13656.1"/>
    <property type="match status" value="1"/>
</dbReference>
<name>Q1N691_9GAMM</name>
<evidence type="ECO:0000259" key="11">
    <source>
        <dbReference type="Pfam" id="PF07055"/>
    </source>
</evidence>
<dbReference type="Proteomes" id="UP000004263">
    <property type="component" value="Unassembled WGS sequence"/>
</dbReference>
<keyword evidence="4" id="KW-0444">Lipid biosynthesis</keyword>
<keyword evidence="8" id="KW-0443">Lipid metabolism</keyword>
<dbReference type="GO" id="GO:0004318">
    <property type="term" value="F:enoyl-[acyl-carrier-protein] reductase (NADH) activity"/>
    <property type="evidence" value="ECO:0007669"/>
    <property type="project" value="TreeGrafter"/>
</dbReference>
<dbReference type="EC" id="1.3.1.44" evidence="3"/>
<gene>
    <name evidence="14" type="ORF">RED65_09924</name>
</gene>
<accession>Q1N691</accession>
<comment type="caution">
    <text evidence="14">The sequence shown here is derived from an EMBL/GenBank/DDBJ whole genome shotgun (WGS) entry which is preliminary data.</text>
</comment>
<dbReference type="GO" id="GO:0050343">
    <property type="term" value="F:trans-2-enoyl-CoA reductase (NADH) activity"/>
    <property type="evidence" value="ECO:0007669"/>
    <property type="project" value="UniProtKB-EC"/>
</dbReference>
<feature type="domain" description="Enoyl reductase FAD binding" evidence="11">
    <location>
        <begin position="320"/>
        <end position="380"/>
    </location>
</feature>
<keyword evidence="6" id="KW-0560">Oxidoreductase</keyword>
<evidence type="ECO:0000256" key="5">
    <source>
        <dbReference type="ARBA" id="ARBA00022832"/>
    </source>
</evidence>
<organism evidence="14 15">
    <name type="scientific">Bermanella marisrubri</name>
    <dbReference type="NCBI Taxonomy" id="207949"/>
    <lineage>
        <taxon>Bacteria</taxon>
        <taxon>Pseudomonadati</taxon>
        <taxon>Pseudomonadota</taxon>
        <taxon>Gammaproteobacteria</taxon>
        <taxon>Oceanospirillales</taxon>
        <taxon>Oceanospirillaceae</taxon>
        <taxon>Bermanella</taxon>
    </lineage>
</organism>
<dbReference type="InterPro" id="IPR024910">
    <property type="entry name" value="Enoyl-CoA_Rdtase_cat_dom"/>
</dbReference>
<dbReference type="EMBL" id="AAQH01000001">
    <property type="protein sequence ID" value="EAT13701.1"/>
    <property type="molecule type" value="Genomic_DNA"/>
</dbReference>
<comment type="catalytic activity">
    <reaction evidence="10">
        <text>a 2,3-saturated acyl-CoA + NAD(+) = a (2E)-enoyl-CoA + NADH + H(+)</text>
        <dbReference type="Rhea" id="RHEA:18177"/>
        <dbReference type="ChEBI" id="CHEBI:15378"/>
        <dbReference type="ChEBI" id="CHEBI:57540"/>
        <dbReference type="ChEBI" id="CHEBI:57945"/>
        <dbReference type="ChEBI" id="CHEBI:58856"/>
        <dbReference type="ChEBI" id="CHEBI:65111"/>
        <dbReference type="EC" id="1.3.1.44"/>
    </reaction>
</comment>
<evidence type="ECO:0000256" key="1">
    <source>
        <dbReference type="ARBA" id="ARBA00005189"/>
    </source>
</evidence>
<evidence type="ECO:0000259" key="13">
    <source>
        <dbReference type="Pfam" id="PF12242"/>
    </source>
</evidence>
<dbReference type="InterPro" id="IPR010758">
    <property type="entry name" value="Trans-2-enoyl-CoA_reductase"/>
</dbReference>
<keyword evidence="5" id="KW-0276">Fatty acid metabolism</keyword>
<dbReference type="Pfam" id="PF12241">
    <property type="entry name" value="Enoyl_reductase"/>
    <property type="match status" value="1"/>
</dbReference>
<dbReference type="Pfam" id="PF12242">
    <property type="entry name" value="Eno-Rase_NADH_b"/>
    <property type="match status" value="1"/>
</dbReference>
<dbReference type="PANTHER" id="PTHR37480:SF1">
    <property type="entry name" value="ENOYL-[ACYL-CARRIER-PROTEIN] REDUCTASE [NADH]"/>
    <property type="match status" value="1"/>
</dbReference>
<dbReference type="Pfam" id="PF07055">
    <property type="entry name" value="Eno-Rase_FAD_bd"/>
    <property type="match status" value="1"/>
</dbReference>
<keyword evidence="15" id="KW-1185">Reference proteome</keyword>
<evidence type="ECO:0000313" key="15">
    <source>
        <dbReference type="Proteomes" id="UP000004263"/>
    </source>
</evidence>
<proteinExistence type="predicted"/>
<dbReference type="OrthoDB" id="9802260at2"/>
<evidence type="ECO:0000256" key="10">
    <source>
        <dbReference type="ARBA" id="ARBA00048302"/>
    </source>
</evidence>
<dbReference type="GO" id="GO:0006633">
    <property type="term" value="P:fatty acid biosynthetic process"/>
    <property type="evidence" value="ECO:0007669"/>
    <property type="project" value="UniProtKB-KW"/>
</dbReference>
<dbReference type="InterPro" id="IPR036291">
    <property type="entry name" value="NAD(P)-bd_dom_sf"/>
</dbReference>
<feature type="domain" description="Trans-2-enoyl-CoA reductase-like NAD(P)H binding" evidence="13">
    <location>
        <begin position="4"/>
        <end position="80"/>
    </location>
</feature>
<dbReference type="PANTHER" id="PTHR37480">
    <property type="entry name" value="ENOYL-[ACYL-CARRIER-PROTEIN] REDUCTASE [NADH]"/>
    <property type="match status" value="1"/>
</dbReference>
<evidence type="ECO:0000256" key="8">
    <source>
        <dbReference type="ARBA" id="ARBA00023098"/>
    </source>
</evidence>
<sequence>MSYKARIKNNICTNAHPKGCYYNVHEQVMDALDNRINTDLDGKTALVVGASSGIGLASRIALSFAYGMDTLGVYYERAGQAHKFGSAGWYNNQALEYYARRSNRTALSTNQDAFQEKAKDWVIQKLQQQGKKLEVLVYSLAAPRRSIEGVGDYQSTIKPIHENFTGTTLDIVKGKLRPLQLDTATPEEVEATVKVMGGEDWQNWVIRLQKAGVLAENFKTIAYSYLGPEQTQAIYGRGTLGAAKRHLHETAIALDQKLKGIKGRAHIGLFEALVTPSSSVIPSLPLYISALHQIQKQRGTYESTLDQVLRMYRDGFMQNDNDIKIRVDDIERDPITQKRVNELLEMVTEDNLKEIINVDDFRQAFLKQFGFEHDFIDYENKPDPLMPPATCSFEYRSHLSEAV</sequence>
<evidence type="ECO:0000313" key="14">
    <source>
        <dbReference type="EMBL" id="EAT13701.1"/>
    </source>
</evidence>
<dbReference type="HOGENOM" id="CLU_057698_1_0_6"/>
<dbReference type="Gene3D" id="3.40.50.720">
    <property type="entry name" value="NAD(P)-binding Rossmann-like Domain"/>
    <property type="match status" value="1"/>
</dbReference>
<evidence type="ECO:0000256" key="9">
    <source>
        <dbReference type="ARBA" id="ARBA00023160"/>
    </source>
</evidence>
<dbReference type="STRING" id="207949.RED65_09924"/>
<feature type="domain" description="Trans-2-enoyl-CoA reductase catalytic" evidence="12">
    <location>
        <begin position="83"/>
        <end position="314"/>
    </location>
</feature>
<evidence type="ECO:0000256" key="7">
    <source>
        <dbReference type="ARBA" id="ARBA00023027"/>
    </source>
</evidence>
<keyword evidence="9" id="KW-0275">Fatty acid biosynthesis</keyword>
<evidence type="ECO:0000256" key="4">
    <source>
        <dbReference type="ARBA" id="ARBA00022516"/>
    </source>
</evidence>